<dbReference type="EnsemblPlants" id="Pp3c16_22650V3.3">
    <property type="protein sequence ID" value="Pp3c16_22650V3.3"/>
    <property type="gene ID" value="Pp3c16_22650"/>
</dbReference>
<dbReference type="PANTHER" id="PTHR47215:SF1">
    <property type="entry name" value="F9L1.8 PROTEIN"/>
    <property type="match status" value="1"/>
</dbReference>
<keyword evidence="3" id="KW-1185">Reference proteome</keyword>
<dbReference type="EMBL" id="ABEU02000016">
    <property type="status" value="NOT_ANNOTATED_CDS"/>
    <property type="molecule type" value="Genomic_DNA"/>
</dbReference>
<dbReference type="Gramene" id="Pp3c16_22650V3.2">
    <property type="protein sequence ID" value="Pp3c16_22650V3.2"/>
    <property type="gene ID" value="Pp3c16_22650"/>
</dbReference>
<dbReference type="PANTHER" id="PTHR47215">
    <property type="match status" value="1"/>
</dbReference>
<proteinExistence type="predicted"/>
<dbReference type="Gene3D" id="2.40.30.10">
    <property type="entry name" value="Translation factors"/>
    <property type="match status" value="1"/>
</dbReference>
<evidence type="ECO:0000313" key="3">
    <source>
        <dbReference type="Proteomes" id="UP000006727"/>
    </source>
</evidence>
<dbReference type="Gramene" id="Pp3c16_22650V3.3">
    <property type="protein sequence ID" value="Pp3c16_22650V3.3"/>
    <property type="gene ID" value="Pp3c16_22650"/>
</dbReference>
<dbReference type="AlphaFoldDB" id="A0A7I4BC66"/>
<dbReference type="InterPro" id="IPR001433">
    <property type="entry name" value="OxRdtase_FAD/NAD-bd"/>
</dbReference>
<evidence type="ECO:0000259" key="1">
    <source>
        <dbReference type="PROSITE" id="PS51384"/>
    </source>
</evidence>
<dbReference type="Pfam" id="PF00175">
    <property type="entry name" value="NAD_binding_1"/>
    <property type="match status" value="1"/>
</dbReference>
<dbReference type="GO" id="GO:0009507">
    <property type="term" value="C:chloroplast"/>
    <property type="evidence" value="ECO:0000318"/>
    <property type="project" value="GO_Central"/>
</dbReference>
<reference evidence="2" key="3">
    <citation type="submission" date="2020-12" db="UniProtKB">
        <authorList>
            <consortium name="EnsemblPlants"/>
        </authorList>
    </citation>
    <scope>IDENTIFICATION</scope>
</reference>
<protein>
    <recommendedName>
        <fullName evidence="1">FAD-binding FR-type domain-containing protein</fullName>
    </recommendedName>
</protein>
<dbReference type="SUPFAM" id="SSF63380">
    <property type="entry name" value="Riboflavin synthase domain-like"/>
    <property type="match status" value="1"/>
</dbReference>
<dbReference type="InterPro" id="IPR039261">
    <property type="entry name" value="FNR_nucleotide-bd"/>
</dbReference>
<organism evidence="2 3">
    <name type="scientific">Physcomitrium patens</name>
    <name type="common">Spreading-leaved earth moss</name>
    <name type="synonym">Physcomitrella patens</name>
    <dbReference type="NCBI Taxonomy" id="3218"/>
    <lineage>
        <taxon>Eukaryota</taxon>
        <taxon>Viridiplantae</taxon>
        <taxon>Streptophyta</taxon>
        <taxon>Embryophyta</taxon>
        <taxon>Bryophyta</taxon>
        <taxon>Bryophytina</taxon>
        <taxon>Bryopsida</taxon>
        <taxon>Funariidae</taxon>
        <taxon>Funariales</taxon>
        <taxon>Funariaceae</taxon>
        <taxon>Physcomitrium</taxon>
    </lineage>
</organism>
<gene>
    <name evidence="2" type="primary">LOC112293693</name>
</gene>
<dbReference type="InterPro" id="IPR017938">
    <property type="entry name" value="Riboflavin_synthase-like_b-brl"/>
</dbReference>
<dbReference type="SUPFAM" id="SSF52343">
    <property type="entry name" value="Ferredoxin reductase-like, C-terminal NADP-linked domain"/>
    <property type="match status" value="1"/>
</dbReference>
<evidence type="ECO:0000313" key="2">
    <source>
        <dbReference type="EnsemblPlants" id="Pp3c16_22650V3.3"/>
    </source>
</evidence>
<dbReference type="EnsemblPlants" id="Pp3c16_22650V3.2">
    <property type="protein sequence ID" value="Pp3c16_22650V3.2"/>
    <property type="gene ID" value="Pp3c16_22650"/>
</dbReference>
<dbReference type="Proteomes" id="UP000006727">
    <property type="component" value="Chromosome 16"/>
</dbReference>
<accession>A0A7I4BC66</accession>
<dbReference type="PROSITE" id="PS51384">
    <property type="entry name" value="FAD_FR"/>
    <property type="match status" value="1"/>
</dbReference>
<dbReference type="Gene3D" id="3.40.50.80">
    <property type="entry name" value="Nucleotide-binding domain of ferredoxin-NADP reductase (FNR) module"/>
    <property type="match status" value="1"/>
</dbReference>
<dbReference type="InterPro" id="IPR017927">
    <property type="entry name" value="FAD-bd_FR_type"/>
</dbReference>
<dbReference type="PRINTS" id="PR00410">
    <property type="entry name" value="PHEHYDRXLASE"/>
</dbReference>
<dbReference type="CDD" id="cd00322">
    <property type="entry name" value="FNR_like"/>
    <property type="match status" value="1"/>
</dbReference>
<sequence length="360" mass="38370">MKLPDPPTRPVIVSHRLFSASRRAPSRSVCIAHSLSLAMAAVAAIAVTSAPFAASAAPSLRVDAVLPRPAMSSTRIAFARPALGLFRRLKVPEERAWGLRGGVAPRRGARGVAAVRAVWKQEVLWAEAPVADVALACEEHYHFVLDVSGNRELMEGHTKAGQFVQVKFGDSKPAFLAIASAPKVAASGSMEFLIKAVEGTTAGMLCSLGKGDKVELSQVMGSGFRMDQVAPAEDYSTILLFATGSGISPIRSLLEAGFDAHKRKDVRLYYGARNLDRMSYQDRFKDWEASGVQVIPVLSQPTGPWNGAQGYVQAAFSNDKGSIVGSQTGAVLCGHKQMALDVTDILLAAGVAKEKILLNF</sequence>
<reference evidence="2 3" key="1">
    <citation type="journal article" date="2008" name="Science">
        <title>The Physcomitrella genome reveals evolutionary insights into the conquest of land by plants.</title>
        <authorList>
            <person name="Rensing S."/>
            <person name="Lang D."/>
            <person name="Zimmer A."/>
            <person name="Terry A."/>
            <person name="Salamov A."/>
            <person name="Shapiro H."/>
            <person name="Nishiyama T."/>
            <person name="Perroud P.-F."/>
            <person name="Lindquist E."/>
            <person name="Kamisugi Y."/>
            <person name="Tanahashi T."/>
            <person name="Sakakibara K."/>
            <person name="Fujita T."/>
            <person name="Oishi K."/>
            <person name="Shin-I T."/>
            <person name="Kuroki Y."/>
            <person name="Toyoda A."/>
            <person name="Suzuki Y."/>
            <person name="Hashimoto A."/>
            <person name="Yamaguchi K."/>
            <person name="Sugano A."/>
            <person name="Kohara Y."/>
            <person name="Fujiyama A."/>
            <person name="Anterola A."/>
            <person name="Aoki S."/>
            <person name="Ashton N."/>
            <person name="Barbazuk W.B."/>
            <person name="Barker E."/>
            <person name="Bennetzen J."/>
            <person name="Bezanilla M."/>
            <person name="Blankenship R."/>
            <person name="Cho S.H."/>
            <person name="Dutcher S."/>
            <person name="Estelle M."/>
            <person name="Fawcett J.A."/>
            <person name="Gundlach H."/>
            <person name="Hanada K."/>
            <person name="Heyl A."/>
            <person name="Hicks K.A."/>
            <person name="Hugh J."/>
            <person name="Lohr M."/>
            <person name="Mayer K."/>
            <person name="Melkozernov A."/>
            <person name="Murata T."/>
            <person name="Nelson D."/>
            <person name="Pils B."/>
            <person name="Prigge M."/>
            <person name="Reiss B."/>
            <person name="Renner T."/>
            <person name="Rombauts S."/>
            <person name="Rushton P."/>
            <person name="Sanderfoot A."/>
            <person name="Schween G."/>
            <person name="Shiu S.-H."/>
            <person name="Stueber K."/>
            <person name="Theodoulou F.L."/>
            <person name="Tu H."/>
            <person name="Van de Peer Y."/>
            <person name="Verrier P.J."/>
            <person name="Waters E."/>
            <person name="Wood A."/>
            <person name="Yang L."/>
            <person name="Cove D."/>
            <person name="Cuming A."/>
            <person name="Hasebe M."/>
            <person name="Lucas S."/>
            <person name="Mishler D.B."/>
            <person name="Reski R."/>
            <person name="Grigoriev I."/>
            <person name="Quatrano R.S."/>
            <person name="Boore J.L."/>
        </authorList>
    </citation>
    <scope>NUCLEOTIDE SEQUENCE [LARGE SCALE GENOMIC DNA]</scope>
    <source>
        <strain evidence="2 3">cv. Gransden 2004</strain>
    </source>
</reference>
<feature type="domain" description="FAD-binding FR-type" evidence="1">
    <location>
        <begin position="123"/>
        <end position="227"/>
    </location>
</feature>
<dbReference type="GO" id="GO:0004324">
    <property type="term" value="F:ferredoxin-NADP+ reductase activity"/>
    <property type="evidence" value="ECO:0000318"/>
    <property type="project" value="GO_Central"/>
</dbReference>
<reference evidence="2 3" key="2">
    <citation type="journal article" date="2018" name="Plant J.">
        <title>The Physcomitrella patens chromosome-scale assembly reveals moss genome structure and evolution.</title>
        <authorList>
            <person name="Lang D."/>
            <person name="Ullrich K.K."/>
            <person name="Murat F."/>
            <person name="Fuchs J."/>
            <person name="Jenkins J."/>
            <person name="Haas F.B."/>
            <person name="Piednoel M."/>
            <person name="Gundlach H."/>
            <person name="Van Bel M."/>
            <person name="Meyberg R."/>
            <person name="Vives C."/>
            <person name="Morata J."/>
            <person name="Symeonidi A."/>
            <person name="Hiss M."/>
            <person name="Muchero W."/>
            <person name="Kamisugi Y."/>
            <person name="Saleh O."/>
            <person name="Blanc G."/>
            <person name="Decker E.L."/>
            <person name="van Gessel N."/>
            <person name="Grimwood J."/>
            <person name="Hayes R.D."/>
            <person name="Graham S.W."/>
            <person name="Gunter L.E."/>
            <person name="McDaniel S.F."/>
            <person name="Hoernstein S.N.W."/>
            <person name="Larsson A."/>
            <person name="Li F.W."/>
            <person name="Perroud P.F."/>
            <person name="Phillips J."/>
            <person name="Ranjan P."/>
            <person name="Rokshar D.S."/>
            <person name="Rothfels C.J."/>
            <person name="Schneider L."/>
            <person name="Shu S."/>
            <person name="Stevenson D.W."/>
            <person name="Thummler F."/>
            <person name="Tillich M."/>
            <person name="Villarreal Aguilar J.C."/>
            <person name="Widiez T."/>
            <person name="Wong G.K."/>
            <person name="Wymore A."/>
            <person name="Zhang Y."/>
            <person name="Zimmer A.D."/>
            <person name="Quatrano R.S."/>
            <person name="Mayer K.F.X."/>
            <person name="Goodstein D."/>
            <person name="Casacuberta J.M."/>
            <person name="Vandepoele K."/>
            <person name="Reski R."/>
            <person name="Cuming A.C."/>
            <person name="Tuskan G.A."/>
            <person name="Maumus F."/>
            <person name="Salse J."/>
            <person name="Schmutz J."/>
            <person name="Rensing S.A."/>
        </authorList>
    </citation>
    <scope>NUCLEOTIDE SEQUENCE [LARGE SCALE GENOMIC DNA]</scope>
    <source>
        <strain evidence="2 3">cv. Gransden 2004</strain>
    </source>
</reference>
<name>A0A7I4BC66_PHYPA</name>